<evidence type="ECO:0000256" key="1">
    <source>
        <dbReference type="ARBA" id="ARBA00006586"/>
    </source>
</evidence>
<keyword evidence="6" id="KW-0479">Metal-binding</keyword>
<evidence type="ECO:0000256" key="4">
    <source>
        <dbReference type="ARBA" id="ARBA00023145"/>
    </source>
</evidence>
<keyword evidence="2" id="KW-0732">Signal</keyword>
<dbReference type="Gene3D" id="1.10.1400.10">
    <property type="match status" value="1"/>
</dbReference>
<evidence type="ECO:0000313" key="7">
    <source>
        <dbReference type="EMBL" id="RXK85444.1"/>
    </source>
</evidence>
<dbReference type="GO" id="GO:0016811">
    <property type="term" value="F:hydrolase activity, acting on carbon-nitrogen (but not peptide) bonds, in linear amides"/>
    <property type="evidence" value="ECO:0007669"/>
    <property type="project" value="InterPro"/>
</dbReference>
<comment type="cofactor">
    <cofactor evidence="6">
        <name>Ca(2+)</name>
        <dbReference type="ChEBI" id="CHEBI:29108"/>
    </cofactor>
    <text evidence="6">Binds 1 Ca(2+) ion per dimer.</text>
</comment>
<dbReference type="Gene3D" id="2.30.120.10">
    <property type="match status" value="1"/>
</dbReference>
<keyword evidence="8" id="KW-1185">Reference proteome</keyword>
<evidence type="ECO:0000256" key="5">
    <source>
        <dbReference type="PIRSR" id="PIRSR001227-1"/>
    </source>
</evidence>
<keyword evidence="3" id="KW-0378">Hydrolase</keyword>
<dbReference type="Pfam" id="PF01804">
    <property type="entry name" value="Penicil_amidase"/>
    <property type="match status" value="1"/>
</dbReference>
<dbReference type="Proteomes" id="UP000290545">
    <property type="component" value="Unassembled WGS sequence"/>
</dbReference>
<dbReference type="InterPro" id="IPR023343">
    <property type="entry name" value="Penicillin_amidase_dom1"/>
</dbReference>
<dbReference type="PIRSF" id="PIRSF001227">
    <property type="entry name" value="Pen_acylase"/>
    <property type="match status" value="1"/>
</dbReference>
<dbReference type="RefSeq" id="WP_129001196.1">
    <property type="nucleotide sequence ID" value="NZ_SDHZ01000001.1"/>
</dbReference>
<dbReference type="EMBL" id="SDHZ01000001">
    <property type="protein sequence ID" value="RXK85444.1"/>
    <property type="molecule type" value="Genomic_DNA"/>
</dbReference>
<evidence type="ECO:0000256" key="3">
    <source>
        <dbReference type="ARBA" id="ARBA00022801"/>
    </source>
</evidence>
<evidence type="ECO:0000313" key="8">
    <source>
        <dbReference type="Proteomes" id="UP000290545"/>
    </source>
</evidence>
<dbReference type="InterPro" id="IPR043147">
    <property type="entry name" value="Penicillin_amidase_A-knob"/>
</dbReference>
<dbReference type="InterPro" id="IPR043146">
    <property type="entry name" value="Penicillin_amidase_N_B-knob"/>
</dbReference>
<proteinExistence type="inferred from homology"/>
<comment type="similarity">
    <text evidence="1">Belongs to the peptidase S45 family.</text>
</comment>
<organism evidence="7 8">
    <name type="scientific">Filimonas effusa</name>
    <dbReference type="NCBI Taxonomy" id="2508721"/>
    <lineage>
        <taxon>Bacteria</taxon>
        <taxon>Pseudomonadati</taxon>
        <taxon>Bacteroidota</taxon>
        <taxon>Chitinophagia</taxon>
        <taxon>Chitinophagales</taxon>
        <taxon>Chitinophagaceae</taxon>
        <taxon>Filimonas</taxon>
    </lineage>
</organism>
<dbReference type="CDD" id="cd03747">
    <property type="entry name" value="Ntn_PGA_like"/>
    <property type="match status" value="1"/>
</dbReference>
<reference evidence="7 8" key="1">
    <citation type="submission" date="2019-01" db="EMBL/GenBank/DDBJ databases">
        <title>Filimonas sp. strain TTM-71.</title>
        <authorList>
            <person name="Chen W.-M."/>
        </authorList>
    </citation>
    <scope>NUCLEOTIDE SEQUENCE [LARGE SCALE GENOMIC DNA]</scope>
    <source>
        <strain evidence="7 8">TTM-71</strain>
    </source>
</reference>
<dbReference type="InterPro" id="IPR029055">
    <property type="entry name" value="Ntn_hydrolases_N"/>
</dbReference>
<dbReference type="OrthoDB" id="9759796at2"/>
<feature type="active site" description="Nucleophile" evidence="5">
    <location>
        <position position="302"/>
    </location>
</feature>
<evidence type="ECO:0000256" key="6">
    <source>
        <dbReference type="PIRSR" id="PIRSR001227-2"/>
    </source>
</evidence>
<dbReference type="Gene3D" id="1.10.439.10">
    <property type="entry name" value="Penicillin Amidohydrolase, domain 1"/>
    <property type="match status" value="1"/>
</dbReference>
<accession>A0A4Q1D808</accession>
<dbReference type="GO" id="GO:0046872">
    <property type="term" value="F:metal ion binding"/>
    <property type="evidence" value="ECO:0007669"/>
    <property type="project" value="UniProtKB-KW"/>
</dbReference>
<dbReference type="AlphaFoldDB" id="A0A4Q1D808"/>
<name>A0A4Q1D808_9BACT</name>
<dbReference type="PANTHER" id="PTHR34218">
    <property type="entry name" value="PEPTIDASE S45 PENICILLIN AMIDASE"/>
    <property type="match status" value="1"/>
</dbReference>
<feature type="binding site" evidence="6">
    <location>
        <position position="377"/>
    </location>
    <ligand>
        <name>Ca(2+)</name>
        <dbReference type="ChEBI" id="CHEBI:29108"/>
    </ligand>
</feature>
<sequence>MRVIPSILCAAITTGLVLVLNVQLPVGGTKTPRLGAFLSPQKGFWQNAEDTSIKYQLQLASDKLQGKVEVYFDDRLVPHVYASQENDAYFVQGYLHAKFRLWQMEFQTYAAAGRLSEIMGEESGGTNFVKIDKMFRRLGMVYAAERSLEQMEADSTTKSQCDAYTAGVNTYISSLSEEDYPVEYKLLDYKPELWTNLKTALFLKFMSYDLAGFEEDFEHTNARSVFTKQEFEALYPYGGALTDPIIPKGAVYYDPEDRMPIPALADSLYFLYKPAAVAAVPDTTKPAAVPDTTVKPDKANGSNNWALSGSKTLSGRPILCNDPHLGLGLPSLWYEMQISTPRYNAYGVSFPGAPAIIIGFNDQCAFGFTNSSRDVRDYYEIRFKDKSMKEYWYNGGWQRTTFRDEVIKVKGGSDRVEHIAMTVWGPVMYDASYPDPLGTGKAYACKWKAHEPSNELRTFTLLDGAKGYIDYLDALSTYKTPGQNMLFAAKSGDIAIRQQGEFPAKWRRQGDFVMPGDDSTFAWRRDIDAEENLTFFNPSRGFLSSANQYAYDTIYPYYLGGSYEVFRGMIINRYLQSMEQATVADMERMQTDNYNVFAELARPVLLNYLNESMLNADEKKYVDIVRAWNLRNDAREKGPTVFKIWWDSLAVCIYGDELAQSRKPMPWPEKVTLLEGMLQGPAYQFADDITTPDVKESVAEMVMKAYKQVVPVLKETESRQKLEWGTYLDAGVRHLLKLPALSRLHLNSGGGEGIINAMKQHHGPSWRMIVELTDRTNAYGVYPGGQQGNPGSKYYDSFVDTWNTGRYYKLQILDKETIKKYKGLSGIMTFSKS</sequence>
<protein>
    <submittedName>
        <fullName evidence="7">Penicillin acylase family protein</fullName>
    </submittedName>
</protein>
<dbReference type="Gene3D" id="3.60.20.10">
    <property type="entry name" value="Glutamine Phosphoribosylpyrophosphate, subunit 1, domain 1"/>
    <property type="match status" value="1"/>
</dbReference>
<keyword evidence="6" id="KW-0106">Calcium</keyword>
<comment type="caution">
    <text evidence="7">The sequence shown here is derived from an EMBL/GenBank/DDBJ whole genome shotgun (WGS) entry which is preliminary data.</text>
</comment>
<feature type="binding site" evidence="6">
    <location>
        <position position="374"/>
    </location>
    <ligand>
        <name>Ca(2+)</name>
        <dbReference type="ChEBI" id="CHEBI:29108"/>
    </ligand>
</feature>
<dbReference type="PANTHER" id="PTHR34218:SF3">
    <property type="entry name" value="ACYL-HOMOSERINE LACTONE ACYLASE PVDQ"/>
    <property type="match status" value="1"/>
</dbReference>
<keyword evidence="4" id="KW-0865">Zymogen</keyword>
<gene>
    <name evidence="7" type="ORF">ESB13_01060</name>
</gene>
<evidence type="ECO:0000256" key="2">
    <source>
        <dbReference type="ARBA" id="ARBA00022729"/>
    </source>
</evidence>
<dbReference type="GO" id="GO:0017000">
    <property type="term" value="P:antibiotic biosynthetic process"/>
    <property type="evidence" value="ECO:0007669"/>
    <property type="project" value="InterPro"/>
</dbReference>
<dbReference type="InterPro" id="IPR002692">
    <property type="entry name" value="S45"/>
</dbReference>
<dbReference type="InterPro" id="IPR014395">
    <property type="entry name" value="Pen/GL7ACA/AHL_acylase"/>
</dbReference>
<dbReference type="SUPFAM" id="SSF56235">
    <property type="entry name" value="N-terminal nucleophile aminohydrolases (Ntn hydrolases)"/>
    <property type="match status" value="1"/>
</dbReference>